<gene>
    <name evidence="9 14" type="primary">infB</name>
    <name evidence="14" type="ORF">PUV54_05520</name>
</gene>
<dbReference type="EMBL" id="CP118166">
    <property type="protein sequence ID" value="WDI32654.1"/>
    <property type="molecule type" value="Genomic_DNA"/>
</dbReference>
<evidence type="ECO:0000256" key="3">
    <source>
        <dbReference type="ARBA" id="ARBA00020675"/>
    </source>
</evidence>
<dbReference type="Gene3D" id="3.40.50.10050">
    <property type="entry name" value="Translation initiation factor IF- 2, domain 3"/>
    <property type="match status" value="1"/>
</dbReference>
<dbReference type="InterPro" id="IPR053905">
    <property type="entry name" value="EF-G-like_DII"/>
</dbReference>
<evidence type="ECO:0000259" key="13">
    <source>
        <dbReference type="PROSITE" id="PS51722"/>
    </source>
</evidence>
<dbReference type="Pfam" id="PF22042">
    <property type="entry name" value="EF-G_D2"/>
    <property type="match status" value="1"/>
</dbReference>
<keyword evidence="15" id="KW-1185">Reference proteome</keyword>
<dbReference type="InterPro" id="IPR013575">
    <property type="entry name" value="IF2_assoc_dom_bac"/>
</dbReference>
<dbReference type="FunFam" id="2.40.30.10:FF:000008">
    <property type="entry name" value="Translation initiation factor IF-2"/>
    <property type="match status" value="1"/>
</dbReference>
<dbReference type="Proteomes" id="UP001214043">
    <property type="component" value="Chromosome"/>
</dbReference>
<dbReference type="GO" id="GO:0005829">
    <property type="term" value="C:cytosol"/>
    <property type="evidence" value="ECO:0007669"/>
    <property type="project" value="TreeGrafter"/>
</dbReference>
<sequence length="877" mass="96272">MSDDVETETKSKSPRRPLTLRRTETGAVKQSFSHGRSKTVVVETKRRRVLTPKKGDEAKPEAKESEAPEKKSARPIVKPAAKPKAKEAEKPDEADDKKQGSVLRTLSDDEKQARAEALATARREQQARAKREAAERAEREAREAEERTKLEEDRKRQAIEEEKRAKEAEARRKAEEEAREALEEEERERKKRNAAKADARAKGKEPEAERQADADPDNPLAQLGGRLKTRRKGGDDRRDTSKAKESPRRRSGKLTIANALDDEERQRSLASVKRAREREKQARQQRAGGGARVVRDVIIPETITVQELAARMSMRAVDLVKELMKQGQMVTANATLDADTAQLVAEDLGHAVKRVSEADVEEGLGGAADTDADMKSRPPVVTIMGHVDHGKTSLLDALRQTDVVAGEAGGITQHIGAYQVDLGNERKITFLDTPGHAAFTQMRARGAKVTDIIILVVAADDSIMPQTEEAISHAKAAGVPIIVAINKVDKPDADPNKVRTDLLQYEIQVESMGGDVQDVEVSALKKMNLDGLQEAILLQSELLELKANPDRPAEGAVVEGRLDKGRGAVATMLVERGTLKRGDIMVVGSEWGKVRAMSDDKGAQVKEAGPAYPVEILGLNGVPEPGDTFHVVESEARAREIAEFRQRQRREKAAAKSSGTSLEQMMAQLQDSEIKEMPIVIKGDVQGSIEAIVGALDKMSTDEVRVRVLHTGVGGISESDVILAEASNAPVIGFNVRANKQARDEAERSGVEIRYYSVIYDLIDDIKAVLSGMLDPELRETFLGNAEILEVFSISKHGKVAGCRVSEGKVERGAKVRLIRDDVVIHEGELSQLKRFKDDVNEVPAGQECGMSFANYEDMKAGDVIECFRVEKVTRTL</sequence>
<dbReference type="FunFam" id="2.40.30.10:FF:000007">
    <property type="entry name" value="Translation initiation factor IF-2"/>
    <property type="match status" value="1"/>
</dbReference>
<dbReference type="Pfam" id="PF08364">
    <property type="entry name" value="IF2_assoc"/>
    <property type="match status" value="1"/>
</dbReference>
<feature type="compositionally biased region" description="Basic and acidic residues" evidence="12">
    <location>
        <begin position="84"/>
        <end position="99"/>
    </location>
</feature>
<feature type="compositionally biased region" description="Basic and acidic residues" evidence="12">
    <location>
        <begin position="53"/>
        <end position="72"/>
    </location>
</feature>
<dbReference type="Pfam" id="PF04760">
    <property type="entry name" value="IF2_N"/>
    <property type="match status" value="1"/>
</dbReference>
<evidence type="ECO:0000313" key="14">
    <source>
        <dbReference type="EMBL" id="WDI32654.1"/>
    </source>
</evidence>
<dbReference type="InterPro" id="IPR006847">
    <property type="entry name" value="IF2_N"/>
</dbReference>
<dbReference type="CDD" id="cd03692">
    <property type="entry name" value="mtIF2_IVc"/>
    <property type="match status" value="1"/>
</dbReference>
<evidence type="ECO:0000256" key="7">
    <source>
        <dbReference type="ARBA" id="ARBA00022917"/>
    </source>
</evidence>
<dbReference type="PANTHER" id="PTHR43381">
    <property type="entry name" value="TRANSLATION INITIATION FACTOR IF-2-RELATED"/>
    <property type="match status" value="1"/>
</dbReference>
<comment type="subcellular location">
    <subcellularLocation>
        <location evidence="1 9 11">Cytoplasm</location>
    </subcellularLocation>
</comment>
<dbReference type="InterPro" id="IPR023115">
    <property type="entry name" value="TIF_IF2_dom3"/>
</dbReference>
<feature type="domain" description="Tr-type G" evidence="13">
    <location>
        <begin position="376"/>
        <end position="546"/>
    </location>
</feature>
<feature type="compositionally biased region" description="Basic and acidic residues" evidence="12">
    <location>
        <begin position="195"/>
        <end position="213"/>
    </location>
</feature>
<dbReference type="SUPFAM" id="SSF52540">
    <property type="entry name" value="P-loop containing nucleoside triphosphate hydrolases"/>
    <property type="match status" value="1"/>
</dbReference>
<evidence type="ECO:0000256" key="6">
    <source>
        <dbReference type="ARBA" id="ARBA00022741"/>
    </source>
</evidence>
<dbReference type="PROSITE" id="PS51722">
    <property type="entry name" value="G_TR_2"/>
    <property type="match status" value="1"/>
</dbReference>
<keyword evidence="5 9" id="KW-0396">Initiation factor</keyword>
<dbReference type="Pfam" id="PF11987">
    <property type="entry name" value="IF-2"/>
    <property type="match status" value="1"/>
</dbReference>
<feature type="compositionally biased region" description="Basic and acidic residues" evidence="12">
    <location>
        <begin position="232"/>
        <end position="248"/>
    </location>
</feature>
<dbReference type="GO" id="GO:0005525">
    <property type="term" value="F:GTP binding"/>
    <property type="evidence" value="ECO:0007669"/>
    <property type="project" value="UniProtKB-KW"/>
</dbReference>
<dbReference type="FunFam" id="3.40.50.10050:FF:000001">
    <property type="entry name" value="Translation initiation factor IF-2"/>
    <property type="match status" value="1"/>
</dbReference>
<dbReference type="PANTHER" id="PTHR43381:SF5">
    <property type="entry name" value="TR-TYPE G DOMAIN-CONTAINING PROTEIN"/>
    <property type="match status" value="1"/>
</dbReference>
<dbReference type="InterPro" id="IPR000795">
    <property type="entry name" value="T_Tr_GTP-bd_dom"/>
</dbReference>
<feature type="compositionally biased region" description="Basic and acidic residues" evidence="12">
    <location>
        <begin position="121"/>
        <end position="181"/>
    </location>
</feature>
<evidence type="ECO:0000256" key="10">
    <source>
        <dbReference type="RuleBase" id="RU000644"/>
    </source>
</evidence>
<dbReference type="InterPro" id="IPR015760">
    <property type="entry name" value="TIF_IF2"/>
</dbReference>
<dbReference type="SUPFAM" id="SSF52156">
    <property type="entry name" value="Initiation factor IF2/eIF5b, domain 3"/>
    <property type="match status" value="1"/>
</dbReference>
<dbReference type="Pfam" id="PF00009">
    <property type="entry name" value="GTP_EFTU"/>
    <property type="match status" value="1"/>
</dbReference>
<comment type="similarity">
    <text evidence="2 9 10">Belongs to the TRAFAC class translation factor GTPase superfamily. Classic translation factor GTPase family. IF-2 subfamily.</text>
</comment>
<evidence type="ECO:0000256" key="5">
    <source>
        <dbReference type="ARBA" id="ARBA00022540"/>
    </source>
</evidence>
<reference evidence="14" key="1">
    <citation type="submission" date="2023-02" db="EMBL/GenBank/DDBJ databases">
        <title>Genome sequence of Hyphococcus flavus.</title>
        <authorList>
            <person name="Rong J.-C."/>
            <person name="Zhao Q."/>
            <person name="Yi M."/>
            <person name="Wu J.-Y."/>
        </authorList>
    </citation>
    <scope>NUCLEOTIDE SEQUENCE</scope>
    <source>
        <strain evidence="14">MCCC 1K03223</strain>
    </source>
</reference>
<evidence type="ECO:0000256" key="9">
    <source>
        <dbReference type="HAMAP-Rule" id="MF_00100"/>
    </source>
</evidence>
<dbReference type="PROSITE" id="PS01176">
    <property type="entry name" value="IF2"/>
    <property type="match status" value="1"/>
</dbReference>
<dbReference type="InterPro" id="IPR004161">
    <property type="entry name" value="EFTu-like_2"/>
</dbReference>
<evidence type="ECO:0000256" key="11">
    <source>
        <dbReference type="RuleBase" id="RU000645"/>
    </source>
</evidence>
<dbReference type="AlphaFoldDB" id="A0AAF0CGN6"/>
<dbReference type="SUPFAM" id="SSF50447">
    <property type="entry name" value="Translation proteins"/>
    <property type="match status" value="2"/>
</dbReference>
<dbReference type="InterPro" id="IPR009000">
    <property type="entry name" value="Transl_B-barrel_sf"/>
</dbReference>
<feature type="binding site" evidence="9">
    <location>
        <begin position="385"/>
        <end position="392"/>
    </location>
    <ligand>
        <name>GTP</name>
        <dbReference type="ChEBI" id="CHEBI:37565"/>
    </ligand>
</feature>
<dbReference type="GO" id="GO:0003743">
    <property type="term" value="F:translation initiation factor activity"/>
    <property type="evidence" value="ECO:0007669"/>
    <property type="project" value="UniProtKB-UniRule"/>
</dbReference>
<name>A0AAF0CGN6_9PROT</name>
<comment type="function">
    <text evidence="9 10">One of the essential components for the initiation of protein synthesis. Protects formylmethionyl-tRNA from spontaneous hydrolysis and promotes its binding to the 30S ribosomal subunits. Also involved in the hydrolysis of GTP during the formation of the 70S ribosomal complex.</text>
</comment>
<organism evidence="14 15">
    <name type="scientific">Hyphococcus flavus</name>
    <dbReference type="NCBI Taxonomy" id="1866326"/>
    <lineage>
        <taxon>Bacteria</taxon>
        <taxon>Pseudomonadati</taxon>
        <taxon>Pseudomonadota</taxon>
        <taxon>Alphaproteobacteria</taxon>
        <taxon>Parvularculales</taxon>
        <taxon>Parvularculaceae</taxon>
        <taxon>Hyphococcus</taxon>
    </lineage>
</organism>
<keyword evidence="6 9" id="KW-0547">Nucleotide-binding</keyword>
<evidence type="ECO:0000313" key="15">
    <source>
        <dbReference type="Proteomes" id="UP001214043"/>
    </source>
</evidence>
<dbReference type="GO" id="GO:0003924">
    <property type="term" value="F:GTPase activity"/>
    <property type="evidence" value="ECO:0007669"/>
    <property type="project" value="UniProtKB-UniRule"/>
</dbReference>
<comment type="caution">
    <text evidence="9">Lacks conserved residue(s) required for the propagation of feature annotation.</text>
</comment>
<evidence type="ECO:0000256" key="8">
    <source>
        <dbReference type="ARBA" id="ARBA00023134"/>
    </source>
</evidence>
<dbReference type="Gene3D" id="2.40.30.10">
    <property type="entry name" value="Translation factors"/>
    <property type="match status" value="2"/>
</dbReference>
<keyword evidence="8 9" id="KW-0342">GTP-binding</keyword>
<evidence type="ECO:0000256" key="4">
    <source>
        <dbReference type="ARBA" id="ARBA00022490"/>
    </source>
</evidence>
<evidence type="ECO:0000256" key="1">
    <source>
        <dbReference type="ARBA" id="ARBA00004496"/>
    </source>
</evidence>
<protein>
    <recommendedName>
        <fullName evidence="3 9">Translation initiation factor IF-2</fullName>
    </recommendedName>
</protein>
<feature type="binding site" evidence="9">
    <location>
        <begin position="486"/>
        <end position="489"/>
    </location>
    <ligand>
        <name>GTP</name>
        <dbReference type="ChEBI" id="CHEBI:37565"/>
    </ligand>
</feature>
<dbReference type="NCBIfam" id="TIGR00487">
    <property type="entry name" value="IF-2"/>
    <property type="match status" value="1"/>
</dbReference>
<dbReference type="FunFam" id="3.40.50.300:FF:000019">
    <property type="entry name" value="Translation initiation factor IF-2"/>
    <property type="match status" value="1"/>
</dbReference>
<dbReference type="InterPro" id="IPR027417">
    <property type="entry name" value="P-loop_NTPase"/>
</dbReference>
<dbReference type="InterPro" id="IPR000178">
    <property type="entry name" value="TF_IF2_bacterial-like"/>
</dbReference>
<accession>A0AAF0CGN6</accession>
<proteinExistence type="inferred from homology"/>
<keyword evidence="7 9" id="KW-0648">Protein biosynthesis</keyword>
<dbReference type="InterPro" id="IPR044145">
    <property type="entry name" value="IF2_II"/>
</dbReference>
<dbReference type="InterPro" id="IPR005225">
    <property type="entry name" value="Small_GTP-bd"/>
</dbReference>
<feature type="binding site" evidence="9">
    <location>
        <begin position="432"/>
        <end position="436"/>
    </location>
    <ligand>
        <name>GTP</name>
        <dbReference type="ChEBI" id="CHEBI:37565"/>
    </ligand>
</feature>
<dbReference type="NCBIfam" id="TIGR00231">
    <property type="entry name" value="small_GTP"/>
    <property type="match status" value="1"/>
</dbReference>
<dbReference type="Gene3D" id="3.40.50.300">
    <property type="entry name" value="P-loop containing nucleotide triphosphate hydrolases"/>
    <property type="match status" value="1"/>
</dbReference>
<feature type="region of interest" description="Disordered" evidence="12">
    <location>
        <begin position="1"/>
        <end position="288"/>
    </location>
</feature>
<dbReference type="RefSeq" id="WP_274494591.1">
    <property type="nucleotide sequence ID" value="NZ_CP118166.1"/>
</dbReference>
<dbReference type="InterPro" id="IPR036925">
    <property type="entry name" value="TIF_IF2_dom3_sf"/>
</dbReference>
<dbReference type="KEGG" id="hfl:PUV54_05520"/>
<dbReference type="CDD" id="cd03702">
    <property type="entry name" value="IF2_mtIF2_II"/>
    <property type="match status" value="1"/>
</dbReference>
<evidence type="ECO:0000256" key="12">
    <source>
        <dbReference type="SAM" id="MobiDB-lite"/>
    </source>
</evidence>
<dbReference type="Pfam" id="PF03144">
    <property type="entry name" value="GTP_EFTU_D2"/>
    <property type="match status" value="1"/>
</dbReference>
<keyword evidence="4 9" id="KW-0963">Cytoplasm</keyword>
<dbReference type="CDD" id="cd01887">
    <property type="entry name" value="IF2_eIF5B"/>
    <property type="match status" value="1"/>
</dbReference>
<dbReference type="HAMAP" id="MF_00100_B">
    <property type="entry name" value="IF_2_B"/>
    <property type="match status" value="1"/>
</dbReference>
<evidence type="ECO:0000256" key="2">
    <source>
        <dbReference type="ARBA" id="ARBA00007733"/>
    </source>
</evidence>